<comment type="caution">
    <text evidence="1">The sequence shown here is derived from an EMBL/GenBank/DDBJ whole genome shotgun (WGS) entry which is preliminary data.</text>
</comment>
<evidence type="ECO:0000313" key="1">
    <source>
        <dbReference type="EMBL" id="PWZ28755.1"/>
    </source>
</evidence>
<evidence type="ECO:0000313" key="2">
    <source>
        <dbReference type="Proteomes" id="UP000251960"/>
    </source>
</evidence>
<dbReference type="PANTHER" id="PTHR11697">
    <property type="entry name" value="GENERAL TRANSCRIPTION FACTOR 2-RELATED ZINC FINGER PROTEIN"/>
    <property type="match status" value="1"/>
</dbReference>
<organism evidence="1 2">
    <name type="scientific">Zea mays</name>
    <name type="common">Maize</name>
    <dbReference type="NCBI Taxonomy" id="4577"/>
    <lineage>
        <taxon>Eukaryota</taxon>
        <taxon>Viridiplantae</taxon>
        <taxon>Streptophyta</taxon>
        <taxon>Embryophyta</taxon>
        <taxon>Tracheophyta</taxon>
        <taxon>Spermatophyta</taxon>
        <taxon>Magnoliopsida</taxon>
        <taxon>Liliopsida</taxon>
        <taxon>Poales</taxon>
        <taxon>Poaceae</taxon>
        <taxon>PACMAD clade</taxon>
        <taxon>Panicoideae</taxon>
        <taxon>Andropogonodae</taxon>
        <taxon>Andropogoneae</taxon>
        <taxon>Tripsacinae</taxon>
        <taxon>Zea</taxon>
    </lineage>
</organism>
<accession>A0A3L6F6K7</accession>
<sequence length="132" mass="15647">MDLLEFTMVELTVLREDSGRKEFLKNVSSFCEKHKVKIVDMDAKYKPIKRDKKFYKDAINYHRFHAGMFLGFIDRKLVELNNRIDEVNTELLRCMTSFNPSKNFDAFHAEKLVKLAGFYPLVFEFEEKAQLP</sequence>
<gene>
    <name evidence="1" type="ORF">Zm00014a_003865</name>
</gene>
<dbReference type="EMBL" id="NCVQ01000005">
    <property type="protein sequence ID" value="PWZ28755.1"/>
    <property type="molecule type" value="Genomic_DNA"/>
</dbReference>
<proteinExistence type="predicted"/>
<dbReference type="Proteomes" id="UP000251960">
    <property type="component" value="Chromosome 4"/>
</dbReference>
<dbReference type="InterPro" id="IPR055298">
    <property type="entry name" value="AtLOH3-like"/>
</dbReference>
<dbReference type="PANTHER" id="PTHR11697:SF230">
    <property type="entry name" value="ZINC FINGER, MYM DOMAIN CONTAINING 1"/>
    <property type="match status" value="1"/>
</dbReference>
<dbReference type="AlphaFoldDB" id="A0A3L6F6K7"/>
<name>A0A3L6F6K7_MAIZE</name>
<reference evidence="1 2" key="1">
    <citation type="journal article" date="2018" name="Nat. Genet.">
        <title>Extensive intraspecific gene order and gene structural variations between Mo17 and other maize genomes.</title>
        <authorList>
            <person name="Sun S."/>
            <person name="Zhou Y."/>
            <person name="Chen J."/>
            <person name="Shi J."/>
            <person name="Zhao H."/>
            <person name="Zhao H."/>
            <person name="Song W."/>
            <person name="Zhang M."/>
            <person name="Cui Y."/>
            <person name="Dong X."/>
            <person name="Liu H."/>
            <person name="Ma X."/>
            <person name="Jiao Y."/>
            <person name="Wang B."/>
            <person name="Wei X."/>
            <person name="Stein J.C."/>
            <person name="Glaubitz J.C."/>
            <person name="Lu F."/>
            <person name="Yu G."/>
            <person name="Liang C."/>
            <person name="Fengler K."/>
            <person name="Li B."/>
            <person name="Rafalski A."/>
            <person name="Schnable P.S."/>
            <person name="Ware D.H."/>
            <person name="Buckler E.S."/>
            <person name="Lai J."/>
        </authorList>
    </citation>
    <scope>NUCLEOTIDE SEQUENCE [LARGE SCALE GENOMIC DNA]</scope>
    <source>
        <strain evidence="2">cv. Missouri 17</strain>
        <tissue evidence="1">Seedling</tissue>
    </source>
</reference>
<protein>
    <submittedName>
        <fullName evidence="1">Uncharacterized protein</fullName>
    </submittedName>
</protein>